<evidence type="ECO:0000259" key="1">
    <source>
        <dbReference type="Pfam" id="PF24828"/>
    </source>
</evidence>
<reference evidence="2 3" key="1">
    <citation type="journal article" date="2004" name="Extremophiles">
        <title>Halobacillus locisalis sp. nov., a halophilic bacterium isolated from a marine solar saltern of the Yellow Sea in Korea.</title>
        <authorList>
            <person name="Yoon J.H."/>
            <person name="Kang K.H."/>
            <person name="Oh T.K."/>
            <person name="Park Y.H."/>
        </authorList>
    </citation>
    <scope>NUCLEOTIDE SEQUENCE [LARGE SCALE GENOMIC DNA]</scope>
    <source>
        <strain evidence="2 3">KCTC 3788</strain>
    </source>
</reference>
<organism evidence="2 3">
    <name type="scientific">Halobacillus locisalis</name>
    <dbReference type="NCBI Taxonomy" id="220753"/>
    <lineage>
        <taxon>Bacteria</taxon>
        <taxon>Bacillati</taxon>
        <taxon>Bacillota</taxon>
        <taxon>Bacilli</taxon>
        <taxon>Bacillales</taxon>
        <taxon>Bacillaceae</taxon>
        <taxon>Halobacillus</taxon>
    </lineage>
</organism>
<name>A0A838CTV6_9BACI</name>
<dbReference type="InterPro" id="IPR056130">
    <property type="entry name" value="DUF7713"/>
</dbReference>
<comment type="caution">
    <text evidence="2">The sequence shown here is derived from an EMBL/GenBank/DDBJ whole genome shotgun (WGS) entry which is preliminary data.</text>
</comment>
<evidence type="ECO:0000313" key="3">
    <source>
        <dbReference type="Proteomes" id="UP000571017"/>
    </source>
</evidence>
<proteinExistence type="predicted"/>
<gene>
    <name evidence="2" type="ORF">H0266_10760</name>
</gene>
<dbReference type="EMBL" id="JACEFG010000002">
    <property type="protein sequence ID" value="MBA2175374.1"/>
    <property type="molecule type" value="Genomic_DNA"/>
</dbReference>
<protein>
    <recommendedName>
        <fullName evidence="1">DUF7713 domain-containing protein</fullName>
    </recommendedName>
</protein>
<evidence type="ECO:0000313" key="2">
    <source>
        <dbReference type="EMBL" id="MBA2175374.1"/>
    </source>
</evidence>
<dbReference type="Proteomes" id="UP000571017">
    <property type="component" value="Unassembled WGS sequence"/>
</dbReference>
<feature type="domain" description="DUF7713" evidence="1">
    <location>
        <begin position="3"/>
        <end position="49"/>
    </location>
</feature>
<keyword evidence="3" id="KW-1185">Reference proteome</keyword>
<accession>A0A838CTV6</accession>
<dbReference type="Pfam" id="PF24828">
    <property type="entry name" value="DUF7713"/>
    <property type="match status" value="1"/>
</dbReference>
<dbReference type="AlphaFoldDB" id="A0A838CTV6"/>
<sequence length="50" mass="5717">MKNDVFHGHLAYSEESDHNVVVIDGKPYSWDEVEKILNANEGFKIQVNIS</sequence>